<dbReference type="STRING" id="290317.Cpha266_0751"/>
<keyword evidence="2" id="KW-1185">Reference proteome</keyword>
<dbReference type="HOGENOM" id="CLU_1438730_0_0_10"/>
<name>A1BEH7_CHLPD</name>
<proteinExistence type="predicted"/>
<dbReference type="AlphaFoldDB" id="A1BEH7"/>
<dbReference type="KEGG" id="cph:Cpha266_0751"/>
<gene>
    <name evidence="1" type="ordered locus">Cpha266_0751</name>
</gene>
<dbReference type="RefSeq" id="WP_011744633.1">
    <property type="nucleotide sequence ID" value="NC_008639.1"/>
</dbReference>
<accession>A1BEH7</accession>
<evidence type="ECO:0000313" key="2">
    <source>
        <dbReference type="Proteomes" id="UP000008701"/>
    </source>
</evidence>
<dbReference type="OrthoDB" id="598004at2"/>
<sequence>MDTSSYTLQDFFGRGNIAGTRLEELQAEESISELKTRFHEESGKGEWTPVWKSIIEHVDELLGIRLSDIMVRAWKKFEDLSKYRDVERYPPDQLFIAPLMEHCIRSKHQPKIEIEGGRLFKKTIPFDISLQFVLKGFTLEIQDGKIRKIHTGECSGSGMVQCMKVTLLEKESCNIPLPGSIDLGEGIPIEAM</sequence>
<evidence type="ECO:0000313" key="1">
    <source>
        <dbReference type="EMBL" id="ABL64804.1"/>
    </source>
</evidence>
<organism evidence="1 2">
    <name type="scientific">Chlorobium phaeobacteroides (strain DSM 266 / SMG 266 / 2430)</name>
    <dbReference type="NCBI Taxonomy" id="290317"/>
    <lineage>
        <taxon>Bacteria</taxon>
        <taxon>Pseudomonadati</taxon>
        <taxon>Chlorobiota</taxon>
        <taxon>Chlorobiia</taxon>
        <taxon>Chlorobiales</taxon>
        <taxon>Chlorobiaceae</taxon>
        <taxon>Chlorobium/Pelodictyon group</taxon>
        <taxon>Chlorobium</taxon>
    </lineage>
</organism>
<dbReference type="EMBL" id="CP000492">
    <property type="protein sequence ID" value="ABL64804.1"/>
    <property type="molecule type" value="Genomic_DNA"/>
</dbReference>
<reference evidence="1 2" key="1">
    <citation type="submission" date="2006-12" db="EMBL/GenBank/DDBJ databases">
        <title>Complete sequence of Chlorobium phaeobacteroides DSM 266.</title>
        <authorList>
            <consortium name="US DOE Joint Genome Institute"/>
            <person name="Copeland A."/>
            <person name="Lucas S."/>
            <person name="Lapidus A."/>
            <person name="Barry K."/>
            <person name="Detter J.C."/>
            <person name="Glavina del Rio T."/>
            <person name="Hammon N."/>
            <person name="Israni S."/>
            <person name="Pitluck S."/>
            <person name="Goltsman E."/>
            <person name="Schmutz J."/>
            <person name="Larimer F."/>
            <person name="Land M."/>
            <person name="Hauser L."/>
            <person name="Mikhailova N."/>
            <person name="Li T."/>
            <person name="Overmann J."/>
            <person name="Bryant D.A."/>
            <person name="Richardson P."/>
        </authorList>
    </citation>
    <scope>NUCLEOTIDE SEQUENCE [LARGE SCALE GENOMIC DNA]</scope>
    <source>
        <strain evidence="1 2">DSM 266</strain>
    </source>
</reference>
<protein>
    <submittedName>
        <fullName evidence="1">Uncharacterized protein</fullName>
    </submittedName>
</protein>
<dbReference type="Proteomes" id="UP000008701">
    <property type="component" value="Chromosome"/>
</dbReference>